<evidence type="ECO:0000313" key="1">
    <source>
        <dbReference type="EMBL" id="EEE05572.1"/>
    </source>
</evidence>
<protein>
    <recommendedName>
        <fullName evidence="3">HutD family protein</fullName>
    </recommendedName>
</protein>
<evidence type="ECO:0008006" key="3">
    <source>
        <dbReference type="Google" id="ProtNLM"/>
    </source>
</evidence>
<dbReference type="SUPFAM" id="SSF51182">
    <property type="entry name" value="RmlC-like cupins"/>
    <property type="match status" value="1"/>
</dbReference>
<evidence type="ECO:0000313" key="2">
    <source>
        <dbReference type="Proteomes" id="UP000004535"/>
    </source>
</evidence>
<dbReference type="PANTHER" id="PTHR37943:SF1">
    <property type="entry name" value="PROTEIN VES"/>
    <property type="match status" value="1"/>
</dbReference>
<comment type="caution">
    <text evidence="1">The sequence shown here is derived from an EMBL/GenBank/DDBJ whole genome shotgun (WGS) entry which is preliminary data.</text>
</comment>
<gene>
    <name evidence="1" type="ORF">BURMUCGD2_3815</name>
</gene>
<organism evidence="1 2">
    <name type="scientific">Burkholderia multivorans CGD2</name>
    <dbReference type="NCBI Taxonomy" id="513052"/>
    <lineage>
        <taxon>Bacteria</taxon>
        <taxon>Pseudomonadati</taxon>
        <taxon>Pseudomonadota</taxon>
        <taxon>Betaproteobacteria</taxon>
        <taxon>Burkholderiales</taxon>
        <taxon>Burkholderiaceae</taxon>
        <taxon>Burkholderia</taxon>
        <taxon>Burkholderia cepacia complex</taxon>
    </lineage>
</organism>
<sequence length="199" mass="20505">MSLIDVHPVDSVAPEAWRNGGGTTRTLATGGDAWRVSLASIERDGPYSRFPGIERTSLIVSGAGVTLTSDEAVVQLRPFAAETYDGDVAWAAALVGGPCVALNAMTAKGRYRAHVCVVDAPVVVRPGCTAIAVALGAGYTVAEGDEAPGRDVGAGHVLVSEHHARPLRLVPLAVAVRRNGQNACAALVVIEPASVQKHA</sequence>
<dbReference type="Gene3D" id="2.60.120.10">
    <property type="entry name" value="Jelly Rolls"/>
    <property type="match status" value="1"/>
</dbReference>
<accession>B9BUS5</accession>
<dbReference type="EMBL" id="ACFC01000009">
    <property type="protein sequence ID" value="EEE05572.1"/>
    <property type="molecule type" value="Genomic_DNA"/>
</dbReference>
<dbReference type="AlphaFoldDB" id="B9BUS5"/>
<dbReference type="RefSeq" id="WP_006406809.1">
    <property type="nucleotide sequence ID" value="NZ_ACFC01000009.1"/>
</dbReference>
<dbReference type="InterPro" id="IPR011051">
    <property type="entry name" value="RmlC_Cupin_sf"/>
</dbReference>
<dbReference type="Pfam" id="PF05962">
    <property type="entry name" value="HutD"/>
    <property type="match status" value="1"/>
</dbReference>
<proteinExistence type="predicted"/>
<dbReference type="InterPro" id="IPR014710">
    <property type="entry name" value="RmlC-like_jellyroll"/>
</dbReference>
<dbReference type="PANTHER" id="PTHR37943">
    <property type="entry name" value="PROTEIN VES"/>
    <property type="match status" value="1"/>
</dbReference>
<reference evidence="1 2" key="1">
    <citation type="journal article" date="2012" name="J. Bacteriol.">
        <title>Draft Genome Sequence Determination for Cystic Fibrosis and Chronic Granulomatous Disease Burkholderia multivorans Isolates.</title>
        <authorList>
            <person name="Varga J.J."/>
            <person name="Losada L."/>
            <person name="Zelazny A.M."/>
            <person name="Brinkac L."/>
            <person name="Harkins D."/>
            <person name="Radune D."/>
            <person name="Hostetler J."/>
            <person name="Sampaio E.P."/>
            <person name="Ronning C.M."/>
            <person name="Nierman W.C."/>
            <person name="Greenberg D.E."/>
            <person name="Holland S.M."/>
            <person name="Goldberg J.B."/>
        </authorList>
    </citation>
    <scope>NUCLEOTIDE SEQUENCE [LARGE SCALE GENOMIC DNA]</scope>
    <source>
        <strain evidence="1 2">CGD2</strain>
    </source>
</reference>
<dbReference type="InterPro" id="IPR010282">
    <property type="entry name" value="Uncharacterised_HutD/Ves"/>
</dbReference>
<name>B9BUS5_9BURK</name>
<dbReference type="Proteomes" id="UP000004535">
    <property type="component" value="Unassembled WGS sequence"/>
</dbReference>